<evidence type="ECO:0000313" key="4">
    <source>
        <dbReference type="EMBL" id="CAA6830378.1"/>
    </source>
</evidence>
<evidence type="ECO:0000259" key="3">
    <source>
        <dbReference type="PROSITE" id="PS50234"/>
    </source>
</evidence>
<accession>A0A6S6UEP6</accession>
<reference evidence="4" key="1">
    <citation type="submission" date="2020-01" db="EMBL/GenBank/DDBJ databases">
        <authorList>
            <person name="Meier V. D."/>
            <person name="Meier V D."/>
        </authorList>
    </citation>
    <scope>NUCLEOTIDE SEQUENCE</scope>
    <source>
        <strain evidence="4">HLG_WM_MAG_09</strain>
    </source>
</reference>
<feature type="domain" description="VWFA" evidence="3">
    <location>
        <begin position="26"/>
        <end position="205"/>
    </location>
</feature>
<dbReference type="Pfam" id="PF13519">
    <property type="entry name" value="VWA_2"/>
    <property type="match status" value="1"/>
</dbReference>
<dbReference type="InterPro" id="IPR036465">
    <property type="entry name" value="vWFA_dom_sf"/>
</dbReference>
<proteinExistence type="predicted"/>
<dbReference type="PROSITE" id="PS50234">
    <property type="entry name" value="VWFA"/>
    <property type="match status" value="1"/>
</dbReference>
<dbReference type="SUPFAM" id="SSF53300">
    <property type="entry name" value="vWA-like"/>
    <property type="match status" value="1"/>
</dbReference>
<gene>
    <name evidence="4" type="ORF">HELGO_WM24737</name>
</gene>
<dbReference type="EMBL" id="CACVAT010000578">
    <property type="protein sequence ID" value="CAA6830378.1"/>
    <property type="molecule type" value="Genomic_DNA"/>
</dbReference>
<evidence type="ECO:0000256" key="1">
    <source>
        <dbReference type="SAM" id="MobiDB-lite"/>
    </source>
</evidence>
<keyword evidence="2" id="KW-0732">Signal</keyword>
<feature type="chain" id="PRO_5027610958" evidence="2">
    <location>
        <begin position="23"/>
        <end position="596"/>
    </location>
</feature>
<sequence length="596" mass="64623">MRNIMSGIGALVLCFSTTLAHAENERTILVLDASGSMWGQLEGKTKIEIARDALKTLVKDWPEDQEAGLVAYGHRKKGDCEDIETLIPVGPLDAAAMSETVDTLNPKGKTPLSAAVKQAAEALKYTEAKATVILLSDGKETCNMDPCALGTELEKLGVDFTAHVIGFDVTKQEDQAGLRCLAENTGGQFIPAGNAIELRAALEKTAKAPEPSTATKPEPESLPTAELSAPESAIKGTKLLIELTADEGLDGYIYLFPKGEGKHTAYGQVKADDIKGYKPSEIRLPATPGEFTLKWMTRNKKTIAERPLTITDAEISLDAPESAIKGTAIEVGLNAPEGLNGYIYLFPKGKDKHIAYGQIKAGDIKGYKPSKVRLPAISGEFTLKWITRDKKNIAEKPLTIEEAEVTLEAPESAIGGTSVQIGLNAPDGLKGYTYLFRKGKDKYIAYGHIKADDINGYKPSEIRLPTASGEYTFKWVTPDKRVIAEKAIIIETPEVSLGAPEQAEKGTNLPVSLNAPNGLNGYIYLFAKGAKKHTTYGHVREDDIKGYKPSRVKLPEQTGEYTLKWLTTGKELLAEQPLQIVDEITETVPDTEKPEE</sequence>
<dbReference type="SMART" id="SM00327">
    <property type="entry name" value="VWA"/>
    <property type="match status" value="1"/>
</dbReference>
<feature type="signal peptide" evidence="2">
    <location>
        <begin position="1"/>
        <end position="22"/>
    </location>
</feature>
<dbReference type="AlphaFoldDB" id="A0A6S6UEP6"/>
<feature type="region of interest" description="Disordered" evidence="1">
    <location>
        <begin position="205"/>
        <end position="229"/>
    </location>
</feature>
<dbReference type="Gene3D" id="3.40.50.410">
    <property type="entry name" value="von Willebrand factor, type A domain"/>
    <property type="match status" value="1"/>
</dbReference>
<name>A0A6S6UEP6_9GAMM</name>
<organism evidence="4">
    <name type="scientific">uncultured Thiotrichaceae bacterium</name>
    <dbReference type="NCBI Taxonomy" id="298394"/>
    <lineage>
        <taxon>Bacteria</taxon>
        <taxon>Pseudomonadati</taxon>
        <taxon>Pseudomonadota</taxon>
        <taxon>Gammaproteobacteria</taxon>
        <taxon>Thiotrichales</taxon>
        <taxon>Thiotrichaceae</taxon>
        <taxon>environmental samples</taxon>
    </lineage>
</organism>
<evidence type="ECO:0000256" key="2">
    <source>
        <dbReference type="SAM" id="SignalP"/>
    </source>
</evidence>
<dbReference type="InterPro" id="IPR002035">
    <property type="entry name" value="VWF_A"/>
</dbReference>
<protein>
    <submittedName>
        <fullName evidence="4">Ca-activated chloride channel family protein</fullName>
    </submittedName>
</protein>